<evidence type="ECO:0000313" key="2">
    <source>
        <dbReference type="Proteomes" id="UP000253501"/>
    </source>
</evidence>
<dbReference type="Proteomes" id="UP000253501">
    <property type="component" value="Unassembled WGS sequence"/>
</dbReference>
<dbReference type="EMBL" id="QDHA01000040">
    <property type="protein sequence ID" value="RCJ07234.1"/>
    <property type="molecule type" value="Genomic_DNA"/>
</dbReference>
<reference evidence="1 2" key="1">
    <citation type="submission" date="2018-04" db="EMBL/GenBank/DDBJ databases">
        <title>Cupriavidus necator CR12 genome sequencing and assembly.</title>
        <authorList>
            <person name="Ben Fekih I."/>
            <person name="Mazhar H.S."/>
            <person name="Bello S.K."/>
            <person name="Rensing C."/>
        </authorList>
    </citation>
    <scope>NUCLEOTIDE SEQUENCE [LARGE SCALE GENOMIC DNA]</scope>
    <source>
        <strain evidence="1 2">CR12</strain>
    </source>
</reference>
<gene>
    <name evidence="1" type="primary">hxsD</name>
    <name evidence="1" type="ORF">DDK22_17660</name>
</gene>
<proteinExistence type="predicted"/>
<accession>A0A367PI48</accession>
<dbReference type="RefSeq" id="WP_114133024.1">
    <property type="nucleotide sequence ID" value="NZ_CP068435.1"/>
</dbReference>
<name>A0A367PI48_CUPNE</name>
<dbReference type="InterPro" id="IPR023974">
    <property type="entry name" value="HxsD"/>
</dbReference>
<protein>
    <submittedName>
        <fullName evidence="1">His-Xaa-Ser system protein HxsD</fullName>
    </submittedName>
</protein>
<dbReference type="NCBIfam" id="TIGR03976">
    <property type="entry name" value="chp_LLNDYxLRE"/>
    <property type="match status" value="1"/>
</dbReference>
<dbReference type="AlphaFoldDB" id="A0A367PI48"/>
<evidence type="ECO:0000313" key="1">
    <source>
        <dbReference type="EMBL" id="RCJ07234.1"/>
    </source>
</evidence>
<organism evidence="1 2">
    <name type="scientific">Cupriavidus necator</name>
    <name type="common">Alcaligenes eutrophus</name>
    <name type="synonym">Ralstonia eutropha</name>
    <dbReference type="NCBI Taxonomy" id="106590"/>
    <lineage>
        <taxon>Bacteria</taxon>
        <taxon>Pseudomonadati</taxon>
        <taxon>Pseudomonadota</taxon>
        <taxon>Betaproteobacteria</taxon>
        <taxon>Burkholderiales</taxon>
        <taxon>Burkholderiaceae</taxon>
        <taxon>Cupriavidus</taxon>
    </lineage>
</organism>
<comment type="caution">
    <text evidence="1">The sequence shown here is derived from an EMBL/GenBank/DDBJ whole genome shotgun (WGS) entry which is preliminary data.</text>
</comment>
<sequence length="96" mass="10866">MTTRLELDAAVYSLEAVQKAAYRFIDRLTVLISQDQGTVVCEVDLVKGVQTPLGDVLANFKRELLDQQLRLQIKRETEPARNLILAYAFSRTGLQQ</sequence>